<dbReference type="PROSITE" id="PS51892">
    <property type="entry name" value="SUBTILASE"/>
    <property type="match status" value="1"/>
</dbReference>
<evidence type="ECO:0000313" key="15">
    <source>
        <dbReference type="Proteomes" id="UP000595691"/>
    </source>
</evidence>
<dbReference type="InterPro" id="IPR041498">
    <property type="entry name" value="Big_6"/>
</dbReference>
<name>A0ABX7E452_9BACI</name>
<dbReference type="RefSeq" id="WP_202779193.1">
    <property type="nucleotide sequence ID" value="NZ_CP065425.1"/>
</dbReference>
<feature type="domain" description="Peptidase S8/S53" evidence="12">
    <location>
        <begin position="161"/>
        <end position="403"/>
    </location>
</feature>
<dbReference type="InterPro" id="IPR000209">
    <property type="entry name" value="Peptidase_S8/S53_dom"/>
</dbReference>
<keyword evidence="15" id="KW-1185">Reference proteome</keyword>
<dbReference type="PRINTS" id="PR00723">
    <property type="entry name" value="SUBTILISIN"/>
</dbReference>
<dbReference type="InterPro" id="IPR013783">
    <property type="entry name" value="Ig-like_fold"/>
</dbReference>
<dbReference type="InterPro" id="IPR023827">
    <property type="entry name" value="Peptidase_S8_Asp-AS"/>
</dbReference>
<evidence type="ECO:0000256" key="2">
    <source>
        <dbReference type="ARBA" id="ARBA00004613"/>
    </source>
</evidence>
<dbReference type="SUPFAM" id="SSF52743">
    <property type="entry name" value="Subtilisin-like"/>
    <property type="match status" value="1"/>
</dbReference>
<keyword evidence="8" id="KW-0106">Calcium</keyword>
<comment type="similarity">
    <text evidence="3 9 10">Belongs to the peptidase S8 family.</text>
</comment>
<feature type="active site" description="Charge relay system" evidence="9">
    <location>
        <position position="169"/>
    </location>
</feature>
<evidence type="ECO:0000256" key="10">
    <source>
        <dbReference type="RuleBase" id="RU003355"/>
    </source>
</evidence>
<dbReference type="InterPro" id="IPR023828">
    <property type="entry name" value="Peptidase_S8_Ser-AS"/>
</dbReference>
<dbReference type="InterPro" id="IPR036852">
    <property type="entry name" value="Peptidase_S8/S53_dom_sf"/>
</dbReference>
<dbReference type="Pfam" id="PF17936">
    <property type="entry name" value="Big_6"/>
    <property type="match status" value="1"/>
</dbReference>
<keyword evidence="6 9" id="KW-0378">Hydrolase</keyword>
<keyword evidence="4" id="KW-0964">Secreted</keyword>
<keyword evidence="11" id="KW-0732">Signal</keyword>
<dbReference type="SUPFAM" id="SSF89260">
    <property type="entry name" value="Collagen-binding domain"/>
    <property type="match status" value="1"/>
</dbReference>
<evidence type="ECO:0000256" key="5">
    <source>
        <dbReference type="ARBA" id="ARBA00022670"/>
    </source>
</evidence>
<dbReference type="InterPro" id="IPR050131">
    <property type="entry name" value="Peptidase_S8_subtilisin-like"/>
</dbReference>
<proteinExistence type="inferred from homology"/>
<evidence type="ECO:0000256" key="9">
    <source>
        <dbReference type="PROSITE-ProRule" id="PRU01240"/>
    </source>
</evidence>
<dbReference type="Pfam" id="PF00082">
    <property type="entry name" value="Peptidase_S8"/>
    <property type="match status" value="1"/>
</dbReference>
<comment type="subcellular location">
    <subcellularLocation>
        <location evidence="2">Secreted</location>
    </subcellularLocation>
</comment>
<feature type="active site" description="Charge relay system" evidence="9">
    <location>
        <position position="353"/>
    </location>
</feature>
<protein>
    <submittedName>
        <fullName evidence="14">S8 family serine peptidase</fullName>
    </submittedName>
</protein>
<feature type="active site" description="Charge relay system" evidence="9">
    <location>
        <position position="202"/>
    </location>
</feature>
<keyword evidence="7 9" id="KW-0720">Serine protease</keyword>
<dbReference type="InterPro" id="IPR015500">
    <property type="entry name" value="Peptidase_S8_subtilisin-rel"/>
</dbReference>
<sequence>MGKKLFKTIASVAAAAVISSAIPSFANAEENFDRIKQTYDQTQKNARTLSATFNLANVFDRQIMIKTKTAKSVLSKKFGLSFVENTSSLIGEDLYIARVPDKLNYVSTLNKLKGSSFIEIAEPNYIQDKVSGIPNDEYYPMQWHLPKIGAPSIWPLIQNKKQVTVAVLDSGVDTRHPDLAGQLLPGYNVQTGSSDVTDTVGHGTAVAGTIAAKMNNGIGTVGVNPYAKILPIKVGGQKIAVSDSIKGINYAISKGAKVINMSYGGSSYSELEFDALLRAASKGITVIAATGNDGRTVNYPAAYPTVLSVGSTNEKNQVSSFSSRGTLLDVVAPGENIGTLGLNNQYGAAVGTSFAAPIVSGMASYILSVSPNMPPVGVEYLLEKGATNLASKPNIWSTKAGYGLVNGIRTFNTDLPNLKGDIGNTRSKAKAISVNKKYTNKFDIPLDSDWYKLKVTKTMKVKVDLSAVRNIDGLIWFDKYSSGKTSMETLYNKGKLGKAESFTRTLKPGTYYFQVMEFNNHWSPQAYSFKVTKLDTTPPAAPKVKSITTKSTKLTGKAEKGAKLTLKKGSKVIAKGKASSKSTFSIKIPKQKKGTILYLTATDAAGNKSKATKIVVKKAK</sequence>
<evidence type="ECO:0000256" key="4">
    <source>
        <dbReference type="ARBA" id="ARBA00022525"/>
    </source>
</evidence>
<feature type="chain" id="PRO_5045855533" evidence="11">
    <location>
        <begin position="29"/>
        <end position="620"/>
    </location>
</feature>
<accession>A0ABX7E452</accession>
<evidence type="ECO:0000256" key="7">
    <source>
        <dbReference type="ARBA" id="ARBA00022825"/>
    </source>
</evidence>
<evidence type="ECO:0000259" key="12">
    <source>
        <dbReference type="Pfam" id="PF00082"/>
    </source>
</evidence>
<dbReference type="PANTHER" id="PTHR43806:SF11">
    <property type="entry name" value="CEREVISIN-RELATED"/>
    <property type="match status" value="1"/>
</dbReference>
<evidence type="ECO:0000256" key="3">
    <source>
        <dbReference type="ARBA" id="ARBA00011073"/>
    </source>
</evidence>
<comment type="cofactor">
    <cofactor evidence="1">
        <name>Ca(2+)</name>
        <dbReference type="ChEBI" id="CHEBI:29108"/>
    </cofactor>
</comment>
<feature type="signal peptide" evidence="11">
    <location>
        <begin position="1"/>
        <end position="28"/>
    </location>
</feature>
<evidence type="ECO:0000256" key="11">
    <source>
        <dbReference type="SAM" id="SignalP"/>
    </source>
</evidence>
<evidence type="ECO:0000256" key="6">
    <source>
        <dbReference type="ARBA" id="ARBA00022801"/>
    </source>
</evidence>
<gene>
    <name evidence="14" type="ORF">I5776_04625</name>
</gene>
<dbReference type="PROSITE" id="PS00136">
    <property type="entry name" value="SUBTILASE_ASP"/>
    <property type="match status" value="1"/>
</dbReference>
<dbReference type="PROSITE" id="PS00137">
    <property type="entry name" value="SUBTILASE_HIS"/>
    <property type="match status" value="1"/>
</dbReference>
<dbReference type="PANTHER" id="PTHR43806">
    <property type="entry name" value="PEPTIDASE S8"/>
    <property type="match status" value="1"/>
</dbReference>
<dbReference type="InterPro" id="IPR022398">
    <property type="entry name" value="Peptidase_S8_His-AS"/>
</dbReference>
<organism evidence="14 15">
    <name type="scientific">Heyndrickxia vini</name>
    <dbReference type="NCBI Taxonomy" id="1476025"/>
    <lineage>
        <taxon>Bacteria</taxon>
        <taxon>Bacillati</taxon>
        <taxon>Bacillota</taxon>
        <taxon>Bacilli</taxon>
        <taxon>Bacillales</taxon>
        <taxon>Bacillaceae</taxon>
        <taxon>Heyndrickxia</taxon>
    </lineage>
</organism>
<evidence type="ECO:0000259" key="13">
    <source>
        <dbReference type="Pfam" id="PF17936"/>
    </source>
</evidence>
<dbReference type="Proteomes" id="UP000595691">
    <property type="component" value="Chromosome"/>
</dbReference>
<dbReference type="Gene3D" id="2.60.120.380">
    <property type="match status" value="1"/>
</dbReference>
<dbReference type="Gene3D" id="2.60.40.10">
    <property type="entry name" value="Immunoglobulins"/>
    <property type="match status" value="1"/>
</dbReference>
<feature type="domain" description="Bacterial Ig" evidence="13">
    <location>
        <begin position="539"/>
        <end position="617"/>
    </location>
</feature>
<dbReference type="EMBL" id="CP065425">
    <property type="protein sequence ID" value="QQZ10247.1"/>
    <property type="molecule type" value="Genomic_DNA"/>
</dbReference>
<reference evidence="14 15" key="1">
    <citation type="submission" date="2020-11" db="EMBL/GenBank/DDBJ databases">
        <title>Taxonomic evaluation of the Bacillus sporothermodurans group of bacteria based on whole genome sequences.</title>
        <authorList>
            <person name="Fiedler G."/>
            <person name="Herbstmann A.-D."/>
            <person name="Doll E."/>
            <person name="Wenning M."/>
            <person name="Brinks E."/>
            <person name="Kabisch J."/>
            <person name="Breitenwieser F."/>
            <person name="Lappann M."/>
            <person name="Boehnlein C."/>
            <person name="Franz C."/>
        </authorList>
    </citation>
    <scope>NUCLEOTIDE SEQUENCE [LARGE SCALE GENOMIC DNA]</scope>
    <source>
        <strain evidence="14 15">JCM 19841</strain>
    </source>
</reference>
<dbReference type="Gene3D" id="3.40.50.200">
    <property type="entry name" value="Peptidase S8/S53 domain"/>
    <property type="match status" value="1"/>
</dbReference>
<keyword evidence="5 9" id="KW-0645">Protease</keyword>
<dbReference type="PROSITE" id="PS00138">
    <property type="entry name" value="SUBTILASE_SER"/>
    <property type="match status" value="1"/>
</dbReference>
<evidence type="ECO:0000256" key="1">
    <source>
        <dbReference type="ARBA" id="ARBA00001913"/>
    </source>
</evidence>
<evidence type="ECO:0000256" key="8">
    <source>
        <dbReference type="ARBA" id="ARBA00022837"/>
    </source>
</evidence>
<evidence type="ECO:0000313" key="14">
    <source>
        <dbReference type="EMBL" id="QQZ10247.1"/>
    </source>
</evidence>